<dbReference type="NCBIfam" id="TIGR04129">
    <property type="entry name" value="CxxH_BA5709"/>
    <property type="match status" value="1"/>
</dbReference>
<dbReference type="Proteomes" id="UP001597282">
    <property type="component" value="Unassembled WGS sequence"/>
</dbReference>
<dbReference type="RefSeq" id="WP_380164859.1">
    <property type="nucleotide sequence ID" value="NZ_JBHTNU010000007.1"/>
</dbReference>
<proteinExistence type="predicted"/>
<evidence type="ECO:0000313" key="1">
    <source>
        <dbReference type="EMBL" id="MFD1427130.1"/>
    </source>
</evidence>
<evidence type="ECO:0000313" key="2">
    <source>
        <dbReference type="Proteomes" id="UP001597282"/>
    </source>
</evidence>
<name>A0ABW4CC53_9BACL</name>
<comment type="caution">
    <text evidence="1">The sequence shown here is derived from an EMBL/GenBank/DDBJ whole genome shotgun (WGS) entry which is preliminary data.</text>
</comment>
<dbReference type="Pfam" id="PF14116">
    <property type="entry name" value="YyzF"/>
    <property type="match status" value="1"/>
</dbReference>
<accession>A0ABW4CC53</accession>
<reference evidence="2" key="1">
    <citation type="journal article" date="2019" name="Int. J. Syst. Evol. Microbiol.">
        <title>The Global Catalogue of Microorganisms (GCM) 10K type strain sequencing project: providing services to taxonomists for standard genome sequencing and annotation.</title>
        <authorList>
            <consortium name="The Broad Institute Genomics Platform"/>
            <consortium name="The Broad Institute Genome Sequencing Center for Infectious Disease"/>
            <person name="Wu L."/>
            <person name="Ma J."/>
        </authorList>
    </citation>
    <scope>NUCLEOTIDE SEQUENCE [LARGE SCALE GENOMIC DNA]</scope>
    <source>
        <strain evidence="2">S1</strain>
    </source>
</reference>
<organism evidence="1 2">
    <name type="scientific">Kroppenstedtia sanguinis</name>
    <dbReference type="NCBI Taxonomy" id="1380684"/>
    <lineage>
        <taxon>Bacteria</taxon>
        <taxon>Bacillati</taxon>
        <taxon>Bacillota</taxon>
        <taxon>Bacilli</taxon>
        <taxon>Bacillales</taxon>
        <taxon>Thermoactinomycetaceae</taxon>
        <taxon>Kroppenstedtia</taxon>
    </lineage>
</organism>
<protein>
    <submittedName>
        <fullName evidence="1">CxxH/CxxC protein</fullName>
    </submittedName>
</protein>
<dbReference type="InterPro" id="IPR025626">
    <property type="entry name" value="YyzF"/>
</dbReference>
<keyword evidence="2" id="KW-1185">Reference proteome</keyword>
<gene>
    <name evidence="1" type="ORF">ACFQ4Y_09355</name>
</gene>
<dbReference type="EMBL" id="JBHTNU010000007">
    <property type="protein sequence ID" value="MFD1427130.1"/>
    <property type="molecule type" value="Genomic_DNA"/>
</dbReference>
<sequence>MQEKLIWYACAEHIDPILDEIVDEQGRAPDLLSLTAIEDDREVYCHWCGKEPDYLLLLDGGEK</sequence>